<dbReference type="SUPFAM" id="SSF52540">
    <property type="entry name" value="P-loop containing nucleoside triphosphate hydrolases"/>
    <property type="match status" value="1"/>
</dbReference>
<reference evidence="3 4" key="1">
    <citation type="submission" date="2019-11" db="EMBL/GenBank/DDBJ databases">
        <title>Eggerthellaceae novel genus isolated from the rectal contents of marmort.</title>
        <authorList>
            <person name="Zhang G."/>
        </authorList>
    </citation>
    <scope>NUCLEOTIDE SEQUENCE [LARGE SCALE GENOMIC DNA]</scope>
    <source>
        <strain evidence="4">zg-886</strain>
    </source>
</reference>
<dbReference type="InterPro" id="IPR041682">
    <property type="entry name" value="AAA_14"/>
</dbReference>
<sequence length="468" mass="52565">MPHFYNTIQEGRSMATNSTIRLLLEDFHRSVLPTIARELVPRDLSLGSIPRPKIGSTAKVIVGMRRSGKTFRLYQEMLRLLDNGVAPENICYLNFDDDRLRPYNDASISQAIEVFYELHPQSRSDGAYLFFDEIQEVPNWGIVARRILDTEKVALYVTGSSSKLLSEDVTTEFRGRSVAYELLPYSFREFLRARDLEPSERDLYDKECVSAVKNAFGRYLKCGGFPAVQDMDDPERIQALQGYAQLTVARDIVERNGFSNAAYARNLARAAITSSARDVSISRLDNKGRSSGYSPGRAKIVEMLDAFEDAHLVYQAYDFSYSAQKVRLGGMKLYAADPGLYWASIPAADEGHTFSLETAVYLELRRRRTAGRLGDIAMLKLASGREVDFVEGDASIESATRLVQASWSTESEKTREREIRALREALERFPSAQATIVAVDEEDNVETPEGGIAIVPAWKWFLEAPGNN</sequence>
<dbReference type="PANTHER" id="PTHR33295">
    <property type="entry name" value="ATPASE"/>
    <property type="match status" value="1"/>
</dbReference>
<dbReference type="Proteomes" id="UP000636394">
    <property type="component" value="Unassembled WGS sequence"/>
</dbReference>
<dbReference type="PANTHER" id="PTHR33295:SF8">
    <property type="entry name" value="AAA+ ATPASE DOMAIN-CONTAINING PROTEIN"/>
    <property type="match status" value="1"/>
</dbReference>
<dbReference type="InterPro" id="IPR025420">
    <property type="entry name" value="DUF4143"/>
</dbReference>
<name>A0ABX0IK28_9ACTN</name>
<evidence type="ECO:0000313" key="3">
    <source>
        <dbReference type="EMBL" id="NHM14613.1"/>
    </source>
</evidence>
<accession>A0ABX0IK28</accession>
<evidence type="ECO:0000259" key="2">
    <source>
        <dbReference type="Pfam" id="PF13635"/>
    </source>
</evidence>
<gene>
    <name evidence="3" type="ORF">GMI68_07535</name>
</gene>
<organism evidence="3 4">
    <name type="scientific">Xiamenia xianingshaonis</name>
    <dbReference type="NCBI Taxonomy" id="2682776"/>
    <lineage>
        <taxon>Bacteria</taxon>
        <taxon>Bacillati</taxon>
        <taxon>Actinomycetota</taxon>
        <taxon>Coriobacteriia</taxon>
        <taxon>Eggerthellales</taxon>
        <taxon>Eggerthellaceae</taxon>
        <taxon>Xiamenia</taxon>
    </lineage>
</organism>
<dbReference type="Pfam" id="PF13635">
    <property type="entry name" value="DUF4143"/>
    <property type="match status" value="1"/>
</dbReference>
<dbReference type="Pfam" id="PF13173">
    <property type="entry name" value="AAA_14"/>
    <property type="match status" value="1"/>
</dbReference>
<dbReference type="InterPro" id="IPR027417">
    <property type="entry name" value="P-loop_NTPase"/>
</dbReference>
<evidence type="ECO:0000313" key="4">
    <source>
        <dbReference type="Proteomes" id="UP000636394"/>
    </source>
</evidence>
<evidence type="ECO:0000259" key="1">
    <source>
        <dbReference type="Pfam" id="PF13173"/>
    </source>
</evidence>
<keyword evidence="4" id="KW-1185">Reference proteome</keyword>
<protein>
    <submittedName>
        <fullName evidence="3">AAA family ATPase</fullName>
    </submittedName>
</protein>
<feature type="domain" description="AAA" evidence="1">
    <location>
        <begin position="57"/>
        <end position="191"/>
    </location>
</feature>
<proteinExistence type="predicted"/>
<feature type="domain" description="DUF4143" evidence="2">
    <location>
        <begin position="250"/>
        <end position="391"/>
    </location>
</feature>
<comment type="caution">
    <text evidence="3">The sequence shown here is derived from an EMBL/GenBank/DDBJ whole genome shotgun (WGS) entry which is preliminary data.</text>
</comment>
<dbReference type="EMBL" id="WPCR01000009">
    <property type="protein sequence ID" value="NHM14613.1"/>
    <property type="molecule type" value="Genomic_DNA"/>
</dbReference>